<feature type="compositionally biased region" description="Basic and acidic residues" evidence="1">
    <location>
        <begin position="103"/>
        <end position="127"/>
    </location>
</feature>
<dbReference type="EMBL" id="CADCTQ010000014">
    <property type="protein sequence ID" value="CAA9215049.1"/>
    <property type="molecule type" value="Genomic_DNA"/>
</dbReference>
<gene>
    <name evidence="2" type="ORF">AVDCRST_MAG56-102</name>
</gene>
<dbReference type="EC" id="2.1.1.36" evidence="2"/>
<protein>
    <submittedName>
        <fullName evidence="2">tRNA (Adenine57/58-N1)-methyltransferase</fullName>
        <ecNumber evidence="2">2.1.1.36</ecNumber>
    </submittedName>
</protein>
<dbReference type="GO" id="GO:0032259">
    <property type="term" value="P:methylation"/>
    <property type="evidence" value="ECO:0007669"/>
    <property type="project" value="UniProtKB-KW"/>
</dbReference>
<evidence type="ECO:0000313" key="2">
    <source>
        <dbReference type="EMBL" id="CAA9215049.1"/>
    </source>
</evidence>
<dbReference type="GO" id="GO:0008168">
    <property type="term" value="F:methyltransferase activity"/>
    <property type="evidence" value="ECO:0007669"/>
    <property type="project" value="UniProtKB-KW"/>
</dbReference>
<name>A0A6J4H982_9SPHI</name>
<feature type="compositionally biased region" description="Basic and acidic residues" evidence="1">
    <location>
        <begin position="149"/>
        <end position="159"/>
    </location>
</feature>
<reference evidence="2" key="1">
    <citation type="submission" date="2020-02" db="EMBL/GenBank/DDBJ databases">
        <authorList>
            <person name="Meier V. D."/>
        </authorList>
    </citation>
    <scope>NUCLEOTIDE SEQUENCE</scope>
    <source>
        <strain evidence="2">AVDCRST_MAG56</strain>
    </source>
</reference>
<feature type="compositionally biased region" description="Basic residues" evidence="1">
    <location>
        <begin position="72"/>
        <end position="89"/>
    </location>
</feature>
<sequence length="271" mass="29815">GKHGRSTQKTGTGKVRPDRPPIRYATRKHLLRHVVRHPRRRQLPPHGRQLRWAQRLRGRRRPGPGLRPAHAVCRHPAGRHGGRLGRRGGQRLLRGPGRNRTGRPGDRGGHDRSNGREGPPQRREAGLRQRGISPGRNREPAPGGRAGRRGGEQLRDEPGARQTGGVCRNLPHSQARRALQHFRRGAGGRTARGRPGRRRNVRGLRVGSPAKRGIPGNHRGSGFPERPAAKGKSHLPARRTAAQLPQPSRTGSVPDFGHGHLQPHGLRGEAL</sequence>
<proteinExistence type="predicted"/>
<feature type="region of interest" description="Disordered" evidence="1">
    <location>
        <begin position="37"/>
        <end position="271"/>
    </location>
</feature>
<feature type="non-terminal residue" evidence="2">
    <location>
        <position position="271"/>
    </location>
</feature>
<feature type="compositionally biased region" description="Low complexity" evidence="1">
    <location>
        <begin position="44"/>
        <end position="53"/>
    </location>
</feature>
<feature type="region of interest" description="Disordered" evidence="1">
    <location>
        <begin position="1"/>
        <end position="25"/>
    </location>
</feature>
<feature type="compositionally biased region" description="Low complexity" evidence="1">
    <location>
        <begin position="90"/>
        <end position="99"/>
    </location>
</feature>
<dbReference type="AlphaFoldDB" id="A0A6J4H982"/>
<feature type="compositionally biased region" description="Basic residues" evidence="1">
    <location>
        <begin position="174"/>
        <end position="202"/>
    </location>
</feature>
<organism evidence="2">
    <name type="scientific">uncultured Cytophagales bacterium</name>
    <dbReference type="NCBI Taxonomy" id="158755"/>
    <lineage>
        <taxon>Bacteria</taxon>
        <taxon>Pseudomonadati</taxon>
        <taxon>Bacteroidota</taxon>
        <taxon>Sphingobacteriia</taxon>
        <taxon>Sphingobacteriales</taxon>
        <taxon>environmental samples</taxon>
    </lineage>
</organism>
<keyword evidence="2" id="KW-0808">Transferase</keyword>
<evidence type="ECO:0000256" key="1">
    <source>
        <dbReference type="SAM" id="MobiDB-lite"/>
    </source>
</evidence>
<keyword evidence="2" id="KW-0489">Methyltransferase</keyword>
<feature type="non-terminal residue" evidence="2">
    <location>
        <position position="1"/>
    </location>
</feature>
<accession>A0A6J4H982</accession>